<proteinExistence type="predicted"/>
<dbReference type="AlphaFoldDB" id="A0A6M3IJM6"/>
<name>A0A6M3IJM6_9ZZZZ</name>
<evidence type="ECO:0000313" key="2">
    <source>
        <dbReference type="EMBL" id="QJA71650.1"/>
    </source>
</evidence>
<accession>A0A6M3IJM6</accession>
<reference evidence="1" key="1">
    <citation type="submission" date="2020-03" db="EMBL/GenBank/DDBJ databases">
        <title>The deep terrestrial virosphere.</title>
        <authorList>
            <person name="Holmfeldt K."/>
            <person name="Nilsson E."/>
            <person name="Simone D."/>
            <person name="Lopez-Fernandez M."/>
            <person name="Wu X."/>
            <person name="de Brujin I."/>
            <person name="Lundin D."/>
            <person name="Andersson A."/>
            <person name="Bertilsson S."/>
            <person name="Dopson M."/>
        </authorList>
    </citation>
    <scope>NUCLEOTIDE SEQUENCE</scope>
    <source>
        <strain evidence="2">MM415A03112</strain>
        <strain evidence="1">MM415B01626</strain>
    </source>
</reference>
<gene>
    <name evidence="2" type="ORF">MM415A03112_0004</name>
    <name evidence="1" type="ORF">MM415B01626_0015</name>
</gene>
<dbReference type="EMBL" id="MT141889">
    <property type="protein sequence ID" value="QJA71650.1"/>
    <property type="molecule type" value="Genomic_DNA"/>
</dbReference>
<organism evidence="1">
    <name type="scientific">viral metagenome</name>
    <dbReference type="NCBI Taxonomy" id="1070528"/>
    <lineage>
        <taxon>unclassified sequences</taxon>
        <taxon>metagenomes</taxon>
        <taxon>organismal metagenomes</taxon>
    </lineage>
</organism>
<dbReference type="EMBL" id="MT141279">
    <property type="protein sequence ID" value="QJA57554.1"/>
    <property type="molecule type" value="Genomic_DNA"/>
</dbReference>
<evidence type="ECO:0000313" key="1">
    <source>
        <dbReference type="EMBL" id="QJA57554.1"/>
    </source>
</evidence>
<sequence length="78" mass="9267">MNSTELEYYRRQQELCEKYGIKDTQDSIAETLITFSVMFKDLDIDKMFDMPYSRLELYAKKIKERSAGGKYPGMDEMM</sequence>
<protein>
    <submittedName>
        <fullName evidence="1">Uncharacterized protein</fullName>
    </submittedName>
</protein>